<evidence type="ECO:0000313" key="1">
    <source>
        <dbReference type="EMBL" id="GKV11156.1"/>
    </source>
</evidence>
<protein>
    <submittedName>
        <fullName evidence="1">Uncharacterized protein</fullName>
    </submittedName>
</protein>
<accession>A0AAV5JJP1</accession>
<sequence length="40" mass="4172">MNLLCRWPVVGPNPSALLPLERFAAATKPSAAIAIAAVQL</sequence>
<evidence type="ECO:0000313" key="2">
    <source>
        <dbReference type="Proteomes" id="UP001054252"/>
    </source>
</evidence>
<gene>
    <name evidence="1" type="ORF">SLEP1_g22435</name>
</gene>
<dbReference type="Proteomes" id="UP001054252">
    <property type="component" value="Unassembled WGS sequence"/>
</dbReference>
<dbReference type="EMBL" id="BPVZ01000033">
    <property type="protein sequence ID" value="GKV11156.1"/>
    <property type="molecule type" value="Genomic_DNA"/>
</dbReference>
<comment type="caution">
    <text evidence="1">The sequence shown here is derived from an EMBL/GenBank/DDBJ whole genome shotgun (WGS) entry which is preliminary data.</text>
</comment>
<dbReference type="AlphaFoldDB" id="A0AAV5JJP1"/>
<reference evidence="1 2" key="1">
    <citation type="journal article" date="2021" name="Commun. Biol.">
        <title>The genome of Shorea leprosula (Dipterocarpaceae) highlights the ecological relevance of drought in aseasonal tropical rainforests.</title>
        <authorList>
            <person name="Ng K.K.S."/>
            <person name="Kobayashi M.J."/>
            <person name="Fawcett J.A."/>
            <person name="Hatakeyama M."/>
            <person name="Paape T."/>
            <person name="Ng C.H."/>
            <person name="Ang C.C."/>
            <person name="Tnah L.H."/>
            <person name="Lee C.T."/>
            <person name="Nishiyama T."/>
            <person name="Sese J."/>
            <person name="O'Brien M.J."/>
            <person name="Copetti D."/>
            <person name="Mohd Noor M.I."/>
            <person name="Ong R.C."/>
            <person name="Putra M."/>
            <person name="Sireger I.Z."/>
            <person name="Indrioko S."/>
            <person name="Kosugi Y."/>
            <person name="Izuno A."/>
            <person name="Isagi Y."/>
            <person name="Lee S.L."/>
            <person name="Shimizu K.K."/>
        </authorList>
    </citation>
    <scope>NUCLEOTIDE SEQUENCE [LARGE SCALE GENOMIC DNA]</scope>
    <source>
        <strain evidence="1">214</strain>
    </source>
</reference>
<proteinExistence type="predicted"/>
<organism evidence="1 2">
    <name type="scientific">Rubroshorea leprosula</name>
    <dbReference type="NCBI Taxonomy" id="152421"/>
    <lineage>
        <taxon>Eukaryota</taxon>
        <taxon>Viridiplantae</taxon>
        <taxon>Streptophyta</taxon>
        <taxon>Embryophyta</taxon>
        <taxon>Tracheophyta</taxon>
        <taxon>Spermatophyta</taxon>
        <taxon>Magnoliopsida</taxon>
        <taxon>eudicotyledons</taxon>
        <taxon>Gunneridae</taxon>
        <taxon>Pentapetalae</taxon>
        <taxon>rosids</taxon>
        <taxon>malvids</taxon>
        <taxon>Malvales</taxon>
        <taxon>Dipterocarpaceae</taxon>
        <taxon>Rubroshorea</taxon>
    </lineage>
</organism>
<keyword evidence="2" id="KW-1185">Reference proteome</keyword>
<name>A0AAV5JJP1_9ROSI</name>